<dbReference type="HOGENOM" id="CLU_1186595_0_0_1"/>
<dbReference type="Gramene" id="OGLUM04G20330.2">
    <property type="protein sequence ID" value="OGLUM04G20330.2"/>
    <property type="gene ID" value="OGLUM04G20330"/>
</dbReference>
<feature type="compositionally biased region" description="Basic and acidic residues" evidence="1">
    <location>
        <begin position="124"/>
        <end position="146"/>
    </location>
</feature>
<proteinExistence type="predicted"/>
<feature type="region of interest" description="Disordered" evidence="1">
    <location>
        <begin position="1"/>
        <end position="23"/>
    </location>
</feature>
<reference evidence="2" key="1">
    <citation type="submission" date="2015-04" db="UniProtKB">
        <authorList>
            <consortium name="EnsemblPlants"/>
        </authorList>
    </citation>
    <scope>IDENTIFICATION</scope>
</reference>
<dbReference type="EnsemblPlants" id="OGLUM04G20330.2">
    <property type="protein sequence ID" value="OGLUM04G20330.2"/>
    <property type="gene ID" value="OGLUM04G20330"/>
</dbReference>
<sequence>MSSGLKSPVAPRSSRRASSRGAPCLASYGSGVLTAEELADGLVLAHDDVHVLGAAAGTDTFEHASVETAAAALGEGGAGAGAGAATSGRLLLLRLSWKRHMQPISWRKKPGCYHNSRYFKNSEEKAKSKENTVEGRTNRSEKKNPAKPDFCQMEEKSNSRQLPITRNSMAADAQEETCLQMAESFDTTVMDHELCTAYRDPADRLRRIKVLNHGSILMWKRIFTILEVPRGTRY</sequence>
<name>A0A0D9ZNR5_9ORYZ</name>
<reference evidence="2" key="2">
    <citation type="submission" date="2018-05" db="EMBL/GenBank/DDBJ databases">
        <title>OgluRS3 (Oryza glumaepatula Reference Sequence Version 3).</title>
        <authorList>
            <person name="Zhang J."/>
            <person name="Kudrna D."/>
            <person name="Lee S."/>
            <person name="Talag J."/>
            <person name="Welchert J."/>
            <person name="Wing R.A."/>
        </authorList>
    </citation>
    <scope>NUCLEOTIDE SEQUENCE [LARGE SCALE GENOMIC DNA]</scope>
</reference>
<feature type="region of interest" description="Disordered" evidence="1">
    <location>
        <begin position="124"/>
        <end position="159"/>
    </location>
</feature>
<dbReference type="Proteomes" id="UP000026961">
    <property type="component" value="Chromosome 4"/>
</dbReference>
<evidence type="ECO:0000313" key="3">
    <source>
        <dbReference type="Proteomes" id="UP000026961"/>
    </source>
</evidence>
<evidence type="ECO:0000313" key="2">
    <source>
        <dbReference type="EnsemblPlants" id="OGLUM04G20330.2"/>
    </source>
</evidence>
<protein>
    <submittedName>
        <fullName evidence="2">Uncharacterized protein</fullName>
    </submittedName>
</protein>
<keyword evidence="3" id="KW-1185">Reference proteome</keyword>
<dbReference type="AlphaFoldDB" id="A0A0D9ZNR5"/>
<evidence type="ECO:0000256" key="1">
    <source>
        <dbReference type="SAM" id="MobiDB-lite"/>
    </source>
</evidence>
<organism evidence="2">
    <name type="scientific">Oryza glumipatula</name>
    <dbReference type="NCBI Taxonomy" id="40148"/>
    <lineage>
        <taxon>Eukaryota</taxon>
        <taxon>Viridiplantae</taxon>
        <taxon>Streptophyta</taxon>
        <taxon>Embryophyta</taxon>
        <taxon>Tracheophyta</taxon>
        <taxon>Spermatophyta</taxon>
        <taxon>Magnoliopsida</taxon>
        <taxon>Liliopsida</taxon>
        <taxon>Poales</taxon>
        <taxon>Poaceae</taxon>
        <taxon>BOP clade</taxon>
        <taxon>Oryzoideae</taxon>
        <taxon>Oryzeae</taxon>
        <taxon>Oryzinae</taxon>
        <taxon>Oryza</taxon>
    </lineage>
</organism>
<accession>A0A0D9ZNR5</accession>